<reference evidence="8 9" key="1">
    <citation type="submission" date="2019-09" db="EMBL/GenBank/DDBJ databases">
        <authorList>
            <person name="Wang X."/>
        </authorList>
    </citation>
    <scope>NUCLEOTIDE SEQUENCE [LARGE SCALE GENOMIC DNA]</scope>
    <source>
        <strain evidence="8 9">CICC 11023</strain>
    </source>
</reference>
<evidence type="ECO:0000313" key="9">
    <source>
        <dbReference type="Proteomes" id="UP000323876"/>
    </source>
</evidence>
<keyword evidence="1" id="KW-0540">Nuclease</keyword>
<evidence type="ECO:0000256" key="5">
    <source>
        <dbReference type="ARBA" id="ARBA00023157"/>
    </source>
</evidence>
<evidence type="ECO:0000256" key="7">
    <source>
        <dbReference type="SAM" id="SignalP"/>
    </source>
</evidence>
<dbReference type="Gene3D" id="1.10.575.10">
    <property type="entry name" value="P1 Nuclease"/>
    <property type="match status" value="1"/>
</dbReference>
<dbReference type="Pfam" id="PF02265">
    <property type="entry name" value="S1-P1_nuclease"/>
    <property type="match status" value="1"/>
</dbReference>
<dbReference type="GO" id="GO:0006308">
    <property type="term" value="P:DNA catabolic process"/>
    <property type="evidence" value="ECO:0007669"/>
    <property type="project" value="InterPro"/>
</dbReference>
<gene>
    <name evidence="8" type="ORF">F3087_08910</name>
</gene>
<dbReference type="Proteomes" id="UP000323876">
    <property type="component" value="Unassembled WGS sequence"/>
</dbReference>
<accession>A0A5N0ELD6</accession>
<proteinExistence type="predicted"/>
<keyword evidence="5" id="KW-1015">Disulfide bond</keyword>
<keyword evidence="6" id="KW-0325">Glycoprotein</keyword>
<protein>
    <submittedName>
        <fullName evidence="8">S1/P1 nuclease</fullName>
    </submittedName>
</protein>
<keyword evidence="7" id="KW-0732">Signal</keyword>
<dbReference type="GO" id="GO:0003676">
    <property type="term" value="F:nucleic acid binding"/>
    <property type="evidence" value="ECO:0007669"/>
    <property type="project" value="InterPro"/>
</dbReference>
<dbReference type="PANTHER" id="PTHR33146">
    <property type="entry name" value="ENDONUCLEASE 4"/>
    <property type="match status" value="1"/>
</dbReference>
<dbReference type="CDD" id="cd11010">
    <property type="entry name" value="S1-P1_nuclease"/>
    <property type="match status" value="1"/>
</dbReference>
<dbReference type="SUPFAM" id="SSF48537">
    <property type="entry name" value="Phospholipase C/P1 nuclease"/>
    <property type="match status" value="1"/>
</dbReference>
<evidence type="ECO:0000256" key="4">
    <source>
        <dbReference type="ARBA" id="ARBA00022801"/>
    </source>
</evidence>
<comment type="caution">
    <text evidence="8">The sequence shown here is derived from an EMBL/GenBank/DDBJ whole genome shotgun (WGS) entry which is preliminary data.</text>
</comment>
<dbReference type="GO" id="GO:0004519">
    <property type="term" value="F:endonuclease activity"/>
    <property type="evidence" value="ECO:0007669"/>
    <property type="project" value="UniProtKB-KW"/>
</dbReference>
<dbReference type="InterPro" id="IPR003154">
    <property type="entry name" value="S1/P1nuclease"/>
</dbReference>
<dbReference type="PANTHER" id="PTHR33146:SF26">
    <property type="entry name" value="ENDONUCLEASE 4"/>
    <property type="match status" value="1"/>
</dbReference>
<feature type="chain" id="PRO_5024279062" evidence="7">
    <location>
        <begin position="27"/>
        <end position="280"/>
    </location>
</feature>
<dbReference type="OrthoDB" id="267579at2"/>
<evidence type="ECO:0000256" key="1">
    <source>
        <dbReference type="ARBA" id="ARBA00022722"/>
    </source>
</evidence>
<keyword evidence="2" id="KW-0479">Metal-binding</keyword>
<dbReference type="GO" id="GO:0016788">
    <property type="term" value="F:hydrolase activity, acting on ester bonds"/>
    <property type="evidence" value="ECO:0007669"/>
    <property type="project" value="InterPro"/>
</dbReference>
<keyword evidence="3" id="KW-0255">Endonuclease</keyword>
<sequence length="280" mass="29767">MLGRAAVVSVCAAAAILLSVPPAANAWGPQGHNTTGAIADLRLSPPARDEVNRLLAGEPDPTLAGVANWADEVRNNDPELGKISAPWHYVNIAENGCVYEPAVNGNDGQNVIEALRRQTAILADRARPVADRRQALKFIVHFVGDINQPMHAGYARDRGGNEIKLHYLGRSTNLHAVWDSGLLNTRHASDAEELQRLLALPAPNLPPAQPDTDPVRWAEASCRIALEPGVYPASNTIGDEYTNQFLPVAESQLRLAGESLGQLLNAVLGIPTGSTGSATG</sequence>
<dbReference type="AlphaFoldDB" id="A0A5N0ELD6"/>
<keyword evidence="4" id="KW-0378">Hydrolase</keyword>
<dbReference type="GO" id="GO:0046872">
    <property type="term" value="F:metal ion binding"/>
    <property type="evidence" value="ECO:0007669"/>
    <property type="project" value="UniProtKB-KW"/>
</dbReference>
<evidence type="ECO:0000256" key="6">
    <source>
        <dbReference type="ARBA" id="ARBA00023180"/>
    </source>
</evidence>
<evidence type="ECO:0000256" key="2">
    <source>
        <dbReference type="ARBA" id="ARBA00022723"/>
    </source>
</evidence>
<dbReference type="RefSeq" id="WP_150401369.1">
    <property type="nucleotide sequence ID" value="NZ_JBHJYQ010000002.1"/>
</dbReference>
<evidence type="ECO:0000313" key="8">
    <source>
        <dbReference type="EMBL" id="KAA8889094.1"/>
    </source>
</evidence>
<organism evidence="8 9">
    <name type="scientific">Nocardia colli</name>
    <dbReference type="NCBI Taxonomy" id="2545717"/>
    <lineage>
        <taxon>Bacteria</taxon>
        <taxon>Bacillati</taxon>
        <taxon>Actinomycetota</taxon>
        <taxon>Actinomycetes</taxon>
        <taxon>Mycobacteriales</taxon>
        <taxon>Nocardiaceae</taxon>
        <taxon>Nocardia</taxon>
    </lineage>
</organism>
<name>A0A5N0ELD6_9NOCA</name>
<feature type="signal peptide" evidence="7">
    <location>
        <begin position="1"/>
        <end position="26"/>
    </location>
</feature>
<evidence type="ECO:0000256" key="3">
    <source>
        <dbReference type="ARBA" id="ARBA00022759"/>
    </source>
</evidence>
<dbReference type="EMBL" id="VXLC01000003">
    <property type="protein sequence ID" value="KAA8889094.1"/>
    <property type="molecule type" value="Genomic_DNA"/>
</dbReference>
<dbReference type="InterPro" id="IPR008947">
    <property type="entry name" value="PLipase_C/P1_nuclease_dom_sf"/>
</dbReference>
<keyword evidence="9" id="KW-1185">Reference proteome</keyword>